<dbReference type="SUPFAM" id="SSF53448">
    <property type="entry name" value="Nucleotide-diphospho-sugar transferases"/>
    <property type="match status" value="1"/>
</dbReference>
<name>A0A2N5M3N6_9BACI</name>
<dbReference type="Proteomes" id="UP000234748">
    <property type="component" value="Unassembled WGS sequence"/>
</dbReference>
<keyword evidence="3" id="KW-1185">Reference proteome</keyword>
<dbReference type="EMBL" id="PGUY01000050">
    <property type="protein sequence ID" value="PLT28893.1"/>
    <property type="molecule type" value="Genomic_DNA"/>
</dbReference>
<dbReference type="InterPro" id="IPR001173">
    <property type="entry name" value="Glyco_trans_2-like"/>
</dbReference>
<accession>A0A2N5M3N6</accession>
<evidence type="ECO:0000259" key="1">
    <source>
        <dbReference type="Pfam" id="PF00535"/>
    </source>
</evidence>
<dbReference type="AlphaFoldDB" id="A0A2N5M3N6"/>
<protein>
    <recommendedName>
        <fullName evidence="1">Glycosyltransferase 2-like domain-containing protein</fullName>
    </recommendedName>
</protein>
<dbReference type="Gene3D" id="3.90.550.10">
    <property type="entry name" value="Spore Coat Polysaccharide Biosynthesis Protein SpsA, Chain A"/>
    <property type="match status" value="1"/>
</dbReference>
<proteinExistence type="predicted"/>
<evidence type="ECO:0000313" key="2">
    <source>
        <dbReference type="EMBL" id="PLT28893.1"/>
    </source>
</evidence>
<organism evidence="2 3">
    <name type="scientific">Peribacillus deserti</name>
    <dbReference type="NCBI Taxonomy" id="673318"/>
    <lineage>
        <taxon>Bacteria</taxon>
        <taxon>Bacillati</taxon>
        <taxon>Bacillota</taxon>
        <taxon>Bacilli</taxon>
        <taxon>Bacillales</taxon>
        <taxon>Bacillaceae</taxon>
        <taxon>Peribacillus</taxon>
    </lineage>
</organism>
<gene>
    <name evidence="2" type="ORF">CUU66_16230</name>
</gene>
<comment type="caution">
    <text evidence="2">The sequence shown here is derived from an EMBL/GenBank/DDBJ whole genome shotgun (WGS) entry which is preliminary data.</text>
</comment>
<evidence type="ECO:0000313" key="3">
    <source>
        <dbReference type="Proteomes" id="UP000234748"/>
    </source>
</evidence>
<dbReference type="CDD" id="cd00761">
    <property type="entry name" value="Glyco_tranf_GTA_type"/>
    <property type="match status" value="1"/>
</dbReference>
<dbReference type="InterPro" id="IPR029044">
    <property type="entry name" value="Nucleotide-diphossugar_trans"/>
</dbReference>
<dbReference type="Pfam" id="PF00535">
    <property type="entry name" value="Glycos_transf_2"/>
    <property type="match status" value="1"/>
</dbReference>
<reference evidence="2 3" key="1">
    <citation type="submission" date="2017-11" db="EMBL/GenBank/DDBJ databases">
        <title>Comparitive Functional Genomics of Dry Heat Resistant strains isolated from the Viking Spacecraft.</title>
        <authorList>
            <person name="Seuylemezian A."/>
            <person name="Cooper K."/>
            <person name="Vaishampayan P."/>
        </authorList>
    </citation>
    <scope>NUCLEOTIDE SEQUENCE [LARGE SCALE GENOMIC DNA]</scope>
    <source>
        <strain evidence="2 3">V1-29</strain>
    </source>
</reference>
<feature type="domain" description="Glycosyltransferase 2-like" evidence="1">
    <location>
        <begin position="4"/>
        <end position="146"/>
    </location>
</feature>
<sequence>MRNEYMENVFHNYDRQLWKKKEMIIILNASNMDKGEWKKRAKLSENVSIYQLSEATTLGECLNFGIERARYDYIAKFDDDDYYGPNYLVQSIPTFKKTNADIIGKRTVFMYFEDEKILAVNNPGRENKLVTQGIKGATLIFKKFVFDKIKFQKLNLGEDTVFLRQCVKNSFRIYSGDKFNYVCVRKAKKNHHTWSADNEVLLKKSSFINRTDDFRPYITK</sequence>